<evidence type="ECO:0000256" key="2">
    <source>
        <dbReference type="ARBA" id="ARBA00023002"/>
    </source>
</evidence>
<dbReference type="PANTHER" id="PTHR44196:SF1">
    <property type="entry name" value="DEHYDROGENASE_REDUCTASE SDR FAMILY MEMBER 7B"/>
    <property type="match status" value="1"/>
</dbReference>
<name>A0ABX0SDX1_9ACTN</name>
<comment type="similarity">
    <text evidence="1">Belongs to the short-chain dehydrogenases/reductases (SDR) family.</text>
</comment>
<dbReference type="Gene3D" id="3.40.50.720">
    <property type="entry name" value="NAD(P)-binding Rossmann-like Domain"/>
    <property type="match status" value="1"/>
</dbReference>
<dbReference type="EMBL" id="JAAMOZ010000001">
    <property type="protein sequence ID" value="NIH55425.1"/>
    <property type="molecule type" value="Genomic_DNA"/>
</dbReference>
<dbReference type="CDD" id="cd05233">
    <property type="entry name" value="SDR_c"/>
    <property type="match status" value="1"/>
</dbReference>
<accession>A0ABX0SDX1</accession>
<reference evidence="3 4" key="1">
    <citation type="submission" date="2020-02" db="EMBL/GenBank/DDBJ databases">
        <title>Sequencing the genomes of 1000 actinobacteria strains.</title>
        <authorList>
            <person name="Klenk H.-P."/>
        </authorList>
    </citation>
    <scope>NUCLEOTIDE SEQUENCE [LARGE SCALE GENOMIC DNA]</scope>
    <source>
        <strain evidence="3 4">DSM 19609</strain>
    </source>
</reference>
<dbReference type="SUPFAM" id="SSF51735">
    <property type="entry name" value="NAD(P)-binding Rossmann-fold domains"/>
    <property type="match status" value="1"/>
</dbReference>
<dbReference type="PRINTS" id="PR00081">
    <property type="entry name" value="GDHRDH"/>
</dbReference>
<evidence type="ECO:0000313" key="3">
    <source>
        <dbReference type="EMBL" id="NIH55425.1"/>
    </source>
</evidence>
<dbReference type="Proteomes" id="UP000749311">
    <property type="component" value="Unassembled WGS sequence"/>
</dbReference>
<dbReference type="InterPro" id="IPR036291">
    <property type="entry name" value="NAD(P)-bd_dom_sf"/>
</dbReference>
<evidence type="ECO:0000256" key="1">
    <source>
        <dbReference type="ARBA" id="ARBA00006484"/>
    </source>
</evidence>
<dbReference type="Pfam" id="PF00106">
    <property type="entry name" value="adh_short"/>
    <property type="match status" value="1"/>
</dbReference>
<keyword evidence="4" id="KW-1185">Reference proteome</keyword>
<gene>
    <name evidence="3" type="ORF">FB473_000070</name>
</gene>
<comment type="caution">
    <text evidence="3">The sequence shown here is derived from an EMBL/GenBank/DDBJ whole genome shotgun (WGS) entry which is preliminary data.</text>
</comment>
<evidence type="ECO:0000313" key="4">
    <source>
        <dbReference type="Proteomes" id="UP000749311"/>
    </source>
</evidence>
<proteinExistence type="inferred from homology"/>
<sequence>MPDSQGSVWVIGGSSGIGRAVAVRLAARGRRVAVSGRDGDRVNAVVSEIVEDGGTATPVVLDATRPEEVCEAAARVEEWTGGLETLVHCAGTNVKERWWDDLSTEALDRIVHTNLSSVAYGILAVLPGMRTRRDGRVVVVSSWAAWQYLSLAGSAYSASKAGLGPLVASVNDQEGRNGIRATLVCPGEVATPLMLDRPEPPSDEDLARMLQPEDLAAAADYVVSQPPRVCVNELVVSPAWNRFYERSGAHVGGAPD</sequence>
<dbReference type="InterPro" id="IPR002347">
    <property type="entry name" value="SDR_fam"/>
</dbReference>
<protein>
    <submittedName>
        <fullName evidence="3">NAD(P)-dependent dehydrogenase (Short-subunit alcohol dehydrogenase family)</fullName>
    </submittedName>
</protein>
<keyword evidence="2" id="KW-0560">Oxidoreductase</keyword>
<dbReference type="RefSeq" id="WP_167163785.1">
    <property type="nucleotide sequence ID" value="NZ_BAAAOO010000018.1"/>
</dbReference>
<organism evidence="3 4">
    <name type="scientific">Brooklawnia cerclae</name>
    <dbReference type="NCBI Taxonomy" id="349934"/>
    <lineage>
        <taxon>Bacteria</taxon>
        <taxon>Bacillati</taxon>
        <taxon>Actinomycetota</taxon>
        <taxon>Actinomycetes</taxon>
        <taxon>Propionibacteriales</taxon>
        <taxon>Propionibacteriaceae</taxon>
        <taxon>Brooklawnia</taxon>
    </lineage>
</organism>
<dbReference type="PANTHER" id="PTHR44196">
    <property type="entry name" value="DEHYDROGENASE/REDUCTASE SDR FAMILY MEMBER 7B"/>
    <property type="match status" value="1"/>
</dbReference>